<comment type="caution">
    <text evidence="1">The sequence shown here is derived from an EMBL/GenBank/DDBJ whole genome shotgun (WGS) entry which is preliminary data.</text>
</comment>
<evidence type="ECO:0000313" key="2">
    <source>
        <dbReference type="Proteomes" id="UP000624419"/>
    </source>
</evidence>
<dbReference type="Proteomes" id="UP000624419">
    <property type="component" value="Unassembled WGS sequence"/>
</dbReference>
<name>A0ABR8LR91_9ALTE</name>
<reference evidence="1 2" key="1">
    <citation type="submission" date="2020-04" db="EMBL/GenBank/DDBJ databases">
        <title>Salinimonas sp. HHU 13199.</title>
        <authorList>
            <person name="Cui X."/>
            <person name="Zhang D."/>
        </authorList>
    </citation>
    <scope>NUCLEOTIDE SEQUENCE [LARGE SCALE GENOMIC DNA]</scope>
    <source>
        <strain evidence="1 2">HHU 13199</strain>
    </source>
</reference>
<proteinExistence type="predicted"/>
<gene>
    <name evidence="1" type="ORF">HHX48_17675</name>
</gene>
<keyword evidence="2" id="KW-1185">Reference proteome</keyword>
<dbReference type="EMBL" id="JABBXD010000016">
    <property type="protein sequence ID" value="MBD3587571.1"/>
    <property type="molecule type" value="Genomic_DNA"/>
</dbReference>
<sequence length="351" mass="39070">MKLGIICALVLTNSYLVFQYAQDKFSLPDWLDEIAQSSKDAVITAIDSLATKPMPAKLGLAEPAKQLAPVAEVPSELAFTGASCLDKRKATQSKRIFTWTDSHGIQHISDKPRRVDDGTPVTLVSNIHAKDLSINFLGLQGSYNLKQKIITSVNASKTLFEQVVPAELVKPLTVNFRLFTDKSGYEMYRGPATGLLKNSQGFYRAGTNESVVWVKNEAQGEKTAVHEAMHSINRHYIGQMSKWLNEGLAEVAEDIANNPSVLRSTLRSRRLLPVSDLLNSIPEQWAKDSSTHYRTAKALVSYLYFTDRTALTRLLLAESENGCETLQQVEVTRIIGKDVRTIDAMLKRWLS</sequence>
<protein>
    <recommendedName>
        <fullName evidence="3">DUF4124 domain-containing protein</fullName>
    </recommendedName>
</protein>
<dbReference type="RefSeq" id="WP_191026622.1">
    <property type="nucleotide sequence ID" value="NZ_JABBXD010000016.1"/>
</dbReference>
<evidence type="ECO:0000313" key="1">
    <source>
        <dbReference type="EMBL" id="MBD3587571.1"/>
    </source>
</evidence>
<evidence type="ECO:0008006" key="3">
    <source>
        <dbReference type="Google" id="ProtNLM"/>
    </source>
</evidence>
<accession>A0ABR8LR91</accession>
<organism evidence="1 2">
    <name type="scientific">Salinimonas profundi</name>
    <dbReference type="NCBI Taxonomy" id="2729140"/>
    <lineage>
        <taxon>Bacteria</taxon>
        <taxon>Pseudomonadati</taxon>
        <taxon>Pseudomonadota</taxon>
        <taxon>Gammaproteobacteria</taxon>
        <taxon>Alteromonadales</taxon>
        <taxon>Alteromonadaceae</taxon>
        <taxon>Alteromonas/Salinimonas group</taxon>
        <taxon>Salinimonas</taxon>
    </lineage>
</organism>